<gene>
    <name evidence="1" type="ORF">TPHV1_50092</name>
</gene>
<dbReference type="RefSeq" id="WP_024751859.1">
    <property type="nucleotide sequence ID" value="NZ_CDNC01000045.1"/>
</dbReference>
<name>A0A0B7GYW6_TREPH</name>
<keyword evidence="2" id="KW-1185">Reference proteome</keyword>
<organism evidence="1 2">
    <name type="scientific">Treponema phagedenis</name>
    <dbReference type="NCBI Taxonomy" id="162"/>
    <lineage>
        <taxon>Bacteria</taxon>
        <taxon>Pseudomonadati</taxon>
        <taxon>Spirochaetota</taxon>
        <taxon>Spirochaetia</taxon>
        <taxon>Spirochaetales</taxon>
        <taxon>Treponemataceae</taxon>
        <taxon>Treponema</taxon>
    </lineage>
</organism>
<sequence>MNIIDKFYSDAKRRAAAVEFSEGRKIIADLFCKTVAVYDKQAVQLAEDFADYRLGAEISAIDEDIEWFYKIFSLIDGSFDDSMNFSEEDWEAITVIIDAAADDLDMDLLNSLMAVIVDRKKIRGR</sequence>
<evidence type="ECO:0000313" key="2">
    <source>
        <dbReference type="Proteomes" id="UP000042527"/>
    </source>
</evidence>
<dbReference type="OrthoDB" id="360966at2"/>
<evidence type="ECO:0000313" key="1">
    <source>
        <dbReference type="EMBL" id="CEM62832.1"/>
    </source>
</evidence>
<protein>
    <submittedName>
        <fullName evidence="1">Uncharacterized protein</fullName>
    </submittedName>
</protein>
<dbReference type="GeneID" id="57751899"/>
<proteinExistence type="predicted"/>
<dbReference type="Proteomes" id="UP000042527">
    <property type="component" value="Unassembled WGS sequence"/>
</dbReference>
<accession>A0A0B7GYW6</accession>
<dbReference type="AlphaFoldDB" id="A0A0B7GYW6"/>
<dbReference type="EMBL" id="CDNC01000045">
    <property type="protein sequence ID" value="CEM62832.1"/>
    <property type="molecule type" value="Genomic_DNA"/>
</dbReference>
<reference evidence="2" key="1">
    <citation type="submission" date="2015-01" db="EMBL/GenBank/DDBJ databases">
        <authorList>
            <person name="Manzoor Shahid"/>
            <person name="Zubair Saima"/>
        </authorList>
    </citation>
    <scope>NUCLEOTIDE SEQUENCE [LARGE SCALE GENOMIC DNA]</scope>
    <source>
        <strain evidence="2">V1</strain>
    </source>
</reference>